<sequence>MVDYELLPNLSENLLGTLNNNNEYHDIIIEVGNDPNVKTFRAHMIILNCRSPYLQRILSTNKKSDDGALVHIKLTDISPDNFDIILKYIYGGRLSLKEYDTSVIIKILVVASKLGLKELTPYLESFLIENKGNWMEQNFNIIYQTSFDDDSFSQLQKYCNDLISKDPSKIFNSPNFSTIPEKLLVSLIQNKNAQMRVVQIWEHVIKWGLAQNPELPSNTKEFTKDQFIALENTLKNIIPLIKFREMNSKEFSKKVKPFRKILSEDSFDDLLDYFLDSDNEKSEPSTSKEISETNIDSKIITLQQAELISKWIDKSDESTTSYKFKLLYRGSHETIDGFDAFKEFHEKCDNKSRTVTIIKVKNGNEIFGGYNPIEWKSNGYGITKDSFIFCFKNNNNIQSHVVDEKNAVYNSYYVGPSFGNCDLYLYHSIEGGLGFSCKKSSYEKQIRETEELCFVEEFEVFQIMLNLPILS</sequence>
<reference evidence="3 4" key="1">
    <citation type="submission" date="2014-02" db="EMBL/GenBank/DDBJ databases">
        <title>Single nucleus genome sequencing reveals high similarity among nuclei of an endomycorrhizal fungus.</title>
        <authorList>
            <person name="Lin K."/>
            <person name="Geurts R."/>
            <person name="Zhang Z."/>
            <person name="Limpens E."/>
            <person name="Saunders D.G."/>
            <person name="Mu D."/>
            <person name="Pang E."/>
            <person name="Cao H."/>
            <person name="Cha H."/>
            <person name="Lin T."/>
            <person name="Zhou Q."/>
            <person name="Shang Y."/>
            <person name="Li Y."/>
            <person name="Ivanov S."/>
            <person name="Sharma T."/>
            <person name="Velzen R.V."/>
            <person name="Ruijter N.D."/>
            <person name="Aanen D.K."/>
            <person name="Win J."/>
            <person name="Kamoun S."/>
            <person name="Bisseling T."/>
            <person name="Huang S."/>
        </authorList>
    </citation>
    <scope>NUCLEOTIDE SEQUENCE [LARGE SCALE GENOMIC DNA]</scope>
    <source>
        <strain evidence="4">DAOM197198w</strain>
    </source>
</reference>
<feature type="domain" description="BTB" evidence="1">
    <location>
        <begin position="25"/>
        <end position="98"/>
    </location>
</feature>
<dbReference type="SMART" id="SM00225">
    <property type="entry name" value="BTB"/>
    <property type="match status" value="1"/>
</dbReference>
<evidence type="ECO:0008006" key="5">
    <source>
        <dbReference type="Google" id="ProtNLM"/>
    </source>
</evidence>
<gene>
    <name evidence="3" type="ORF">RirG_267720</name>
</gene>
<evidence type="ECO:0000259" key="2">
    <source>
        <dbReference type="PROSITE" id="PS51886"/>
    </source>
</evidence>
<dbReference type="EMBL" id="JEMT01029797">
    <property type="protein sequence ID" value="EXX50768.1"/>
    <property type="molecule type" value="Genomic_DNA"/>
</dbReference>
<feature type="domain" description="TLDc" evidence="2">
    <location>
        <begin position="298"/>
        <end position="464"/>
    </location>
</feature>
<dbReference type="Pfam" id="PF00651">
    <property type="entry name" value="BTB"/>
    <property type="match status" value="1"/>
</dbReference>
<dbReference type="GO" id="GO:0005737">
    <property type="term" value="C:cytoplasm"/>
    <property type="evidence" value="ECO:0007669"/>
    <property type="project" value="TreeGrafter"/>
</dbReference>
<dbReference type="SUPFAM" id="SSF54695">
    <property type="entry name" value="POZ domain"/>
    <property type="match status" value="1"/>
</dbReference>
<dbReference type="Proteomes" id="UP000022910">
    <property type="component" value="Unassembled WGS sequence"/>
</dbReference>
<dbReference type="AlphaFoldDB" id="A0A015L7I8"/>
<name>A0A015L7I8_RHIIW</name>
<evidence type="ECO:0000259" key="1">
    <source>
        <dbReference type="PROSITE" id="PS50097"/>
    </source>
</evidence>
<dbReference type="CDD" id="cd18186">
    <property type="entry name" value="BTB_POZ_ZBTB_KLHL-like"/>
    <property type="match status" value="1"/>
</dbReference>
<dbReference type="InterPro" id="IPR052407">
    <property type="entry name" value="BTB_POZ_domain_cont_9"/>
</dbReference>
<evidence type="ECO:0000313" key="4">
    <source>
        <dbReference type="Proteomes" id="UP000022910"/>
    </source>
</evidence>
<evidence type="ECO:0000313" key="3">
    <source>
        <dbReference type="EMBL" id="EXX50768.1"/>
    </source>
</evidence>
<organism evidence="3 4">
    <name type="scientific">Rhizophagus irregularis (strain DAOM 197198w)</name>
    <name type="common">Glomus intraradices</name>
    <dbReference type="NCBI Taxonomy" id="1432141"/>
    <lineage>
        <taxon>Eukaryota</taxon>
        <taxon>Fungi</taxon>
        <taxon>Fungi incertae sedis</taxon>
        <taxon>Mucoromycota</taxon>
        <taxon>Glomeromycotina</taxon>
        <taxon>Glomeromycetes</taxon>
        <taxon>Glomerales</taxon>
        <taxon>Glomeraceae</taxon>
        <taxon>Rhizophagus</taxon>
    </lineage>
</organism>
<dbReference type="InterPro" id="IPR000210">
    <property type="entry name" value="BTB/POZ_dom"/>
</dbReference>
<dbReference type="PANTHER" id="PTHR46306">
    <property type="entry name" value="BTB/POZ DOMAIN-CONTAINING PROTEIN 9"/>
    <property type="match status" value="1"/>
</dbReference>
<dbReference type="HOGENOM" id="CLU_021542_0_2_1"/>
<dbReference type="PROSITE" id="PS51886">
    <property type="entry name" value="TLDC"/>
    <property type="match status" value="1"/>
</dbReference>
<comment type="caution">
    <text evidence="3">The sequence shown here is derived from an EMBL/GenBank/DDBJ whole genome shotgun (WGS) entry which is preliminary data.</text>
</comment>
<dbReference type="OrthoDB" id="45365at2759"/>
<dbReference type="InterPro" id="IPR011333">
    <property type="entry name" value="SKP1/BTB/POZ_sf"/>
</dbReference>
<dbReference type="Pfam" id="PF07534">
    <property type="entry name" value="TLD"/>
    <property type="match status" value="1"/>
</dbReference>
<dbReference type="Gene3D" id="3.30.710.10">
    <property type="entry name" value="Potassium Channel Kv1.1, Chain A"/>
    <property type="match status" value="1"/>
</dbReference>
<proteinExistence type="predicted"/>
<protein>
    <recommendedName>
        <fullName evidence="5">Kelch-like protein 17</fullName>
    </recommendedName>
</protein>
<dbReference type="PROSITE" id="PS50097">
    <property type="entry name" value="BTB"/>
    <property type="match status" value="1"/>
</dbReference>
<keyword evidence="4" id="KW-1185">Reference proteome</keyword>
<dbReference type="InterPro" id="IPR006571">
    <property type="entry name" value="TLDc_dom"/>
</dbReference>
<accession>A0A015L7I8</accession>
<dbReference type="PANTHER" id="PTHR46306:SF1">
    <property type="entry name" value="BTB_POZ DOMAIN-CONTAINING PROTEIN 9"/>
    <property type="match status" value="1"/>
</dbReference>